<protein>
    <recommendedName>
        <fullName evidence="6">RING-type domain-containing protein</fullName>
    </recommendedName>
</protein>
<dbReference type="InterPro" id="IPR017907">
    <property type="entry name" value="Znf_RING_CS"/>
</dbReference>
<dbReference type="SUPFAM" id="SSF57850">
    <property type="entry name" value="RING/U-box"/>
    <property type="match status" value="2"/>
</dbReference>
<proteinExistence type="predicted"/>
<feature type="region of interest" description="Disordered" evidence="5">
    <location>
        <begin position="87"/>
        <end position="111"/>
    </location>
</feature>
<keyword evidence="2 4" id="KW-0863">Zinc-finger</keyword>
<dbReference type="InterPro" id="IPR001841">
    <property type="entry name" value="Znf_RING"/>
</dbReference>
<reference evidence="8" key="1">
    <citation type="submission" date="2024-06" db="EMBL/GenBank/DDBJ databases">
        <title>Multi-omics analyses provide insights into the biosynthesis of the anticancer antibiotic pleurotin in Hohenbuehelia grisea.</title>
        <authorList>
            <person name="Weaver J.A."/>
            <person name="Alberti F."/>
        </authorList>
    </citation>
    <scope>NUCLEOTIDE SEQUENCE [LARGE SCALE GENOMIC DNA]</scope>
    <source>
        <strain evidence="8">T-177</strain>
    </source>
</reference>
<evidence type="ECO:0000256" key="4">
    <source>
        <dbReference type="PROSITE-ProRule" id="PRU00175"/>
    </source>
</evidence>
<keyword evidence="8" id="KW-1185">Reference proteome</keyword>
<evidence type="ECO:0000256" key="2">
    <source>
        <dbReference type="ARBA" id="ARBA00022771"/>
    </source>
</evidence>
<dbReference type="Gene3D" id="3.30.40.10">
    <property type="entry name" value="Zinc/RING finger domain, C3HC4 (zinc finger)"/>
    <property type="match status" value="2"/>
</dbReference>
<dbReference type="PROSITE" id="PS50089">
    <property type="entry name" value="ZF_RING_2"/>
    <property type="match status" value="1"/>
</dbReference>
<keyword evidence="1" id="KW-0479">Metal-binding</keyword>
<evidence type="ECO:0000259" key="6">
    <source>
        <dbReference type="PROSITE" id="PS50089"/>
    </source>
</evidence>
<dbReference type="PROSITE" id="PS00518">
    <property type="entry name" value="ZF_RING_1"/>
    <property type="match status" value="1"/>
</dbReference>
<dbReference type="SMART" id="SM00184">
    <property type="entry name" value="RING"/>
    <property type="match status" value="2"/>
</dbReference>
<sequence length="220" mass="24858">MTPDDIHSLLRCPFCQQPLLDPTTLRCGHSVCLNHVRNTQCPLTHSHSPITPLTNVEIIPAPPLPLSNNHPPRSDVTLNNIRALAVASEHARKRRRRDPSPDPDLGADADPNDLLAHLRAQSAIRRHTRPNQPLEHTYSTTFQKDVQAELTCKICFMLLYQPLTTPCQHTFCAKCLHRSLDHSTACPLCRQELPGYAYFQDHPYNCLILSIRACHLLPPR</sequence>
<accession>A0ABR3J388</accession>
<name>A0ABR3J388_9AGAR</name>
<dbReference type="InterPro" id="IPR013083">
    <property type="entry name" value="Znf_RING/FYVE/PHD"/>
</dbReference>
<evidence type="ECO:0000313" key="8">
    <source>
        <dbReference type="Proteomes" id="UP001556367"/>
    </source>
</evidence>
<evidence type="ECO:0000313" key="7">
    <source>
        <dbReference type="EMBL" id="KAL0950001.1"/>
    </source>
</evidence>
<comment type="caution">
    <text evidence="7">The sequence shown here is derived from an EMBL/GenBank/DDBJ whole genome shotgun (WGS) entry which is preliminary data.</text>
</comment>
<dbReference type="PANTHER" id="PTHR23327">
    <property type="entry name" value="RING FINGER PROTEIN 127"/>
    <property type="match status" value="1"/>
</dbReference>
<dbReference type="CDD" id="cd16514">
    <property type="entry name" value="RING-HC_LONFs_rpt2"/>
    <property type="match status" value="1"/>
</dbReference>
<keyword evidence="3" id="KW-0862">Zinc</keyword>
<dbReference type="EMBL" id="JASNQZ010000012">
    <property type="protein sequence ID" value="KAL0950001.1"/>
    <property type="molecule type" value="Genomic_DNA"/>
</dbReference>
<organism evidence="7 8">
    <name type="scientific">Hohenbuehelia grisea</name>
    <dbReference type="NCBI Taxonomy" id="104357"/>
    <lineage>
        <taxon>Eukaryota</taxon>
        <taxon>Fungi</taxon>
        <taxon>Dikarya</taxon>
        <taxon>Basidiomycota</taxon>
        <taxon>Agaricomycotina</taxon>
        <taxon>Agaricomycetes</taxon>
        <taxon>Agaricomycetidae</taxon>
        <taxon>Agaricales</taxon>
        <taxon>Pleurotineae</taxon>
        <taxon>Pleurotaceae</taxon>
        <taxon>Hohenbuehelia</taxon>
    </lineage>
</organism>
<dbReference type="Proteomes" id="UP001556367">
    <property type="component" value="Unassembled WGS sequence"/>
</dbReference>
<evidence type="ECO:0000256" key="1">
    <source>
        <dbReference type="ARBA" id="ARBA00022723"/>
    </source>
</evidence>
<feature type="domain" description="RING-type" evidence="6">
    <location>
        <begin position="152"/>
        <end position="190"/>
    </location>
</feature>
<evidence type="ECO:0000256" key="3">
    <source>
        <dbReference type="ARBA" id="ARBA00022833"/>
    </source>
</evidence>
<gene>
    <name evidence="7" type="ORF">HGRIS_010010</name>
</gene>
<dbReference type="PANTHER" id="PTHR23327:SF42">
    <property type="entry name" value="LON PEPTIDASE N-TERMINAL DOMAIN AND RING FINGER PROTEIN C14F5.10C"/>
    <property type="match status" value="1"/>
</dbReference>
<dbReference type="Pfam" id="PF13923">
    <property type="entry name" value="zf-C3HC4_2"/>
    <property type="match status" value="1"/>
</dbReference>
<evidence type="ECO:0000256" key="5">
    <source>
        <dbReference type="SAM" id="MobiDB-lite"/>
    </source>
</evidence>